<name>A0A7U2MUN4_ASPFN</name>
<organism evidence="2 3">
    <name type="scientific">Aspergillus flavus (strain ATCC 200026 / FGSC A1120 / IAM 13836 / NRRL 3357 / JCM 12722 / SRRC 167)</name>
    <dbReference type="NCBI Taxonomy" id="332952"/>
    <lineage>
        <taxon>Eukaryota</taxon>
        <taxon>Fungi</taxon>
        <taxon>Dikarya</taxon>
        <taxon>Ascomycota</taxon>
        <taxon>Pezizomycotina</taxon>
        <taxon>Eurotiomycetes</taxon>
        <taxon>Eurotiomycetidae</taxon>
        <taxon>Eurotiales</taxon>
        <taxon>Aspergillaceae</taxon>
        <taxon>Aspergillus</taxon>
        <taxon>Aspergillus subgen. Circumdati</taxon>
    </lineage>
</organism>
<protein>
    <recommendedName>
        <fullName evidence="4">Tetratricopeptide repeat domain protein</fullName>
    </recommendedName>
</protein>
<proteinExistence type="predicted"/>
<dbReference type="SUPFAM" id="SSF48452">
    <property type="entry name" value="TPR-like"/>
    <property type="match status" value="1"/>
</dbReference>
<dbReference type="InterPro" id="IPR019734">
    <property type="entry name" value="TPR_rpt"/>
</dbReference>
<accession>A0A7U2MUN4</accession>
<dbReference type="PROSITE" id="PS50005">
    <property type="entry name" value="TPR"/>
    <property type="match status" value="1"/>
</dbReference>
<reference evidence="3" key="1">
    <citation type="journal article" date="2021" name="G3 (Bethesda)">
        <title>Chromosome assembled and annotated genome sequence of Aspergillus flavus NRRL 3357.</title>
        <authorList>
            <person name="Skerker J.M."/>
            <person name="Pianalto K.M."/>
            <person name="Mondo S.J."/>
            <person name="Yang K."/>
            <person name="Arkin A.P."/>
            <person name="Keller N.P."/>
            <person name="Grigoriev I.V."/>
            <person name="Louise Glass N.L."/>
        </authorList>
    </citation>
    <scope>NUCLEOTIDE SEQUENCE [LARGE SCALE GENOMIC DNA]</scope>
    <source>
        <strain evidence="3">ATCC 200026 / FGSC A1120 / IAM 13836 / NRRL 3357 / JCM 12722 / SRRC 167</strain>
    </source>
</reference>
<dbReference type="EMBL" id="CP044618">
    <property type="protein sequence ID" value="QRD90214.1"/>
    <property type="molecule type" value="Genomic_DNA"/>
</dbReference>
<dbReference type="VEuPathDB" id="FungiDB:F9C07_2232633"/>
<evidence type="ECO:0000313" key="2">
    <source>
        <dbReference type="EMBL" id="QRD90214.1"/>
    </source>
</evidence>
<dbReference type="InterPro" id="IPR011990">
    <property type="entry name" value="TPR-like_helical_dom_sf"/>
</dbReference>
<keyword evidence="1" id="KW-0802">TPR repeat</keyword>
<gene>
    <name evidence="2" type="ORF">F9C07_2232633</name>
</gene>
<dbReference type="Proteomes" id="UP000596276">
    <property type="component" value="Chromosome 4"/>
</dbReference>
<sequence length="289" mass="32550">MPEAEFLADVFTNLGLVYIKQQRFDLAPHTFERSSNLRSQFGGLSPDISISTLYIKSVALMMIGRPEEAEENLCNAAAYFARHKPDQYGLTKDERKQLYICILNDMGEVLLQKGSVAAATDIFFHIFDSQRGVLGESHPTIVSTKLNLGKANAQLGEFSIANSLLGDVIAIYTEWWGRRHPVTMRAVDELALAFMEESEHKNALGVCAASEQQNAERLWKEVLDFYENTYGSQSDMAGRIKINLQCLYSSKLGHRQARLRDNKNKMSFARALYGSQDLYYLTILAVSSR</sequence>
<dbReference type="Gene3D" id="1.25.40.10">
    <property type="entry name" value="Tetratricopeptide repeat domain"/>
    <property type="match status" value="2"/>
</dbReference>
<evidence type="ECO:0000313" key="3">
    <source>
        <dbReference type="Proteomes" id="UP000596276"/>
    </source>
</evidence>
<evidence type="ECO:0000256" key="1">
    <source>
        <dbReference type="PROSITE-ProRule" id="PRU00339"/>
    </source>
</evidence>
<evidence type="ECO:0008006" key="4">
    <source>
        <dbReference type="Google" id="ProtNLM"/>
    </source>
</evidence>
<feature type="repeat" description="TPR" evidence="1">
    <location>
        <begin position="8"/>
        <end position="41"/>
    </location>
</feature>
<keyword evidence="3" id="KW-1185">Reference proteome</keyword>
<dbReference type="AlphaFoldDB" id="A0A7U2MUN4"/>